<name>A0A1H1NLB1_9MICO</name>
<gene>
    <name evidence="1" type="ORF">SAMN04489834_0669</name>
</gene>
<reference evidence="2" key="1">
    <citation type="submission" date="2016-10" db="EMBL/GenBank/DDBJ databases">
        <authorList>
            <person name="Varghese N."/>
            <person name="Submissions S."/>
        </authorList>
    </citation>
    <scope>NUCLEOTIDE SEQUENCE [LARGE SCALE GENOMIC DNA]</scope>
    <source>
        <strain evidence="2">DSM 21772</strain>
    </source>
</reference>
<keyword evidence="2" id="KW-1185">Reference proteome</keyword>
<protein>
    <submittedName>
        <fullName evidence="1">Uncharacterized protein</fullName>
    </submittedName>
</protein>
<dbReference type="STRING" id="412690.SAMN04489834_0669"/>
<accession>A0A1H1NLB1</accession>
<organism evidence="1 2">
    <name type="scientific">Microterricola viridarii</name>
    <dbReference type="NCBI Taxonomy" id="412690"/>
    <lineage>
        <taxon>Bacteria</taxon>
        <taxon>Bacillati</taxon>
        <taxon>Actinomycetota</taxon>
        <taxon>Actinomycetes</taxon>
        <taxon>Micrococcales</taxon>
        <taxon>Microbacteriaceae</taxon>
        <taxon>Microterricola</taxon>
    </lineage>
</organism>
<dbReference type="EMBL" id="LT629742">
    <property type="protein sequence ID" value="SDR99784.1"/>
    <property type="molecule type" value="Genomic_DNA"/>
</dbReference>
<evidence type="ECO:0000313" key="1">
    <source>
        <dbReference type="EMBL" id="SDR99784.1"/>
    </source>
</evidence>
<evidence type="ECO:0000313" key="2">
    <source>
        <dbReference type="Proteomes" id="UP000181956"/>
    </source>
</evidence>
<dbReference type="Proteomes" id="UP000181956">
    <property type="component" value="Chromosome I"/>
</dbReference>
<sequence>MRPREEFFSREDRYSLGFDDESGRYVVSSPVSTGVVDYEEYFELTASQYAQMLADPATAVTFIEECRRREHDDLLMQQPGWNRGTPV</sequence>
<dbReference type="OrthoDB" id="4318869at2"/>
<proteinExistence type="predicted"/>
<dbReference type="AlphaFoldDB" id="A0A1H1NLB1"/>